<dbReference type="AlphaFoldDB" id="A0A380T9Z0"/>
<gene>
    <name evidence="1" type="ORF">DF3PB_1370007</name>
</gene>
<proteinExistence type="predicted"/>
<reference evidence="1" key="1">
    <citation type="submission" date="2018-07" db="EMBL/GenBank/DDBJ databases">
        <authorList>
            <person name="Quirk P.G."/>
            <person name="Krulwich T.A."/>
        </authorList>
    </citation>
    <scope>NUCLEOTIDE SEQUENCE</scope>
</reference>
<evidence type="ECO:0000313" key="1">
    <source>
        <dbReference type="EMBL" id="SUS04639.1"/>
    </source>
</evidence>
<sequence>MTFVVKPKCSADGRQRVVLPLRRCCAPPNRTYRYMYPGSRKNLQWQRPERRLLRMALPGQGACAGPFPPRSASGCRLPAAGTRMPD</sequence>
<accession>A0A380T9Z0</accession>
<dbReference type="EMBL" id="UIDG01000043">
    <property type="protein sequence ID" value="SUS04639.1"/>
    <property type="molecule type" value="Genomic_DNA"/>
</dbReference>
<protein>
    <submittedName>
        <fullName evidence="1">Uncharacterized protein</fullName>
    </submittedName>
</protein>
<name>A0A380T9Z0_9ZZZZ</name>
<organism evidence="1">
    <name type="scientific">metagenome</name>
    <dbReference type="NCBI Taxonomy" id="256318"/>
    <lineage>
        <taxon>unclassified sequences</taxon>
        <taxon>metagenomes</taxon>
    </lineage>
</organism>